<dbReference type="InterPro" id="IPR003838">
    <property type="entry name" value="ABC3_permease_C"/>
</dbReference>
<dbReference type="EMBL" id="CP049887">
    <property type="protein sequence ID" value="QIL48471.1"/>
    <property type="molecule type" value="Genomic_DNA"/>
</dbReference>
<dbReference type="InterPro" id="IPR052536">
    <property type="entry name" value="ABC-4_Integral_Memb_Prot"/>
</dbReference>
<organism evidence="8 9">
    <name type="scientific">Vagococcus hydrophili</name>
    <dbReference type="NCBI Taxonomy" id="2714947"/>
    <lineage>
        <taxon>Bacteria</taxon>
        <taxon>Bacillati</taxon>
        <taxon>Bacillota</taxon>
        <taxon>Bacilli</taxon>
        <taxon>Lactobacillales</taxon>
        <taxon>Enterococcaceae</taxon>
        <taxon>Vagococcus</taxon>
    </lineage>
</organism>
<keyword evidence="9" id="KW-1185">Reference proteome</keyword>
<evidence type="ECO:0000259" key="7">
    <source>
        <dbReference type="Pfam" id="PF02687"/>
    </source>
</evidence>
<keyword evidence="2 6" id="KW-1003">Cell membrane</keyword>
<dbReference type="Proteomes" id="UP000501747">
    <property type="component" value="Chromosome"/>
</dbReference>
<gene>
    <name evidence="8" type="ORF">G7082_08150</name>
</gene>
<feature type="transmembrane region" description="Helical" evidence="6">
    <location>
        <begin position="238"/>
        <end position="259"/>
    </location>
</feature>
<feature type="transmembrane region" description="Helical" evidence="6">
    <location>
        <begin position="199"/>
        <end position="218"/>
    </location>
</feature>
<dbReference type="PANTHER" id="PTHR46795">
    <property type="entry name" value="ABC TRANSPORTER PERMEASE-RELATED-RELATED"/>
    <property type="match status" value="1"/>
</dbReference>
<dbReference type="GO" id="GO:0055085">
    <property type="term" value="P:transmembrane transport"/>
    <property type="evidence" value="ECO:0007669"/>
    <property type="project" value="UniProtKB-UniRule"/>
</dbReference>
<dbReference type="GO" id="GO:0005886">
    <property type="term" value="C:plasma membrane"/>
    <property type="evidence" value="ECO:0007669"/>
    <property type="project" value="UniProtKB-SubCell"/>
</dbReference>
<evidence type="ECO:0000256" key="3">
    <source>
        <dbReference type="ARBA" id="ARBA00022692"/>
    </source>
</evidence>
<accession>A0A6G8ATQ9</accession>
<dbReference type="PANTHER" id="PTHR46795:SF3">
    <property type="entry name" value="ABC TRANSPORTER PERMEASE"/>
    <property type="match status" value="1"/>
</dbReference>
<comment type="subcellular location">
    <subcellularLocation>
        <location evidence="1 6">Cell membrane</location>
        <topology evidence="1 6">Multi-pass membrane protein</topology>
    </subcellularLocation>
</comment>
<dbReference type="AlphaFoldDB" id="A0A6G8ATQ9"/>
<proteinExistence type="inferred from homology"/>
<evidence type="ECO:0000256" key="6">
    <source>
        <dbReference type="PIRNR" id="PIRNR018968"/>
    </source>
</evidence>
<feature type="transmembrane region" description="Helical" evidence="6">
    <location>
        <begin position="147"/>
        <end position="170"/>
    </location>
</feature>
<sequence>MMLSKLAVKNVKTQFRYYFMYFVSMVFSVMVYYSFVSMSYDEALLTRASNDMRIDAGLRAGSVMIILFIIIFMFSANTFFVKRRKREIGLYNLLGMRKSQIGTLFFVENMLLGLLALGTGIFLGIIFSKLFAMLLLKAIQVPVTSNFIFSLEAILNTAVVFLTILGIVSVRTAATVYRYKLIALFKAEQQSEGNHQVRWFNWLFGVLGVILLLVGYGLARNFLNFMIWTEKEVGLKGFAMLLCPIVILIICVIGTYLFFGHFLGIMLNLTQKAKGHYYRDINMITTGNLSFHLKKNAMTFATIAVLSGTALAAIGGAASVQSFSIGLADSSNPTSYSVDEQNYADLKAFLKKEEAKISSEEKIEFKYMGGQFGYHNTLESDKTPTFYNVISLSNYEAIQNVIKNVQPVTIEKEKDVALLMGGSQMYIEEAVEFDKTGILGDAGKVNVVDVRSDFLGNARDMRLPYNVVVVTDELYKKIEAPYTYAYHMINVKGADTNEALAKTTLSEFKDPLEEKQAFVATTKVDNGKMVDTFQTLKAPLEKERPEGYKTKNNMSIRYPYYSSIVKNTGLLIYVAVFLGMVFMIATGSIITLKQLSEAEEETDRYDMLRKLGTPRGMIKKSIYKQNFIVFFAPLFISLLHAYFALQVLFVLIGVPKLLLTYISVVFLIGIYVFFYFATSSSYNKIVNR</sequence>
<reference evidence="8 9" key="1">
    <citation type="submission" date="2020-03" db="EMBL/GenBank/DDBJ databases">
        <title>Vagococcus sp. nov., isolated from beetles.</title>
        <authorList>
            <person name="Hyun D.-W."/>
            <person name="Bae J.-W."/>
        </authorList>
    </citation>
    <scope>NUCLEOTIDE SEQUENCE [LARGE SCALE GENOMIC DNA]</scope>
    <source>
        <strain evidence="8 9">HDW17B</strain>
    </source>
</reference>
<evidence type="ECO:0000256" key="4">
    <source>
        <dbReference type="ARBA" id="ARBA00022989"/>
    </source>
</evidence>
<evidence type="ECO:0000256" key="5">
    <source>
        <dbReference type="ARBA" id="ARBA00023136"/>
    </source>
</evidence>
<comment type="similarity">
    <text evidence="6">Belongs to the ABC-4 integral membrane protein family.</text>
</comment>
<name>A0A6G8ATQ9_9ENTE</name>
<feature type="transmembrane region" description="Helical" evidence="6">
    <location>
        <begin position="658"/>
        <end position="678"/>
    </location>
</feature>
<dbReference type="KEGG" id="vhy:G7082_08150"/>
<feature type="transmembrane region" description="Helical" evidence="6">
    <location>
        <begin position="21"/>
        <end position="40"/>
    </location>
</feature>
<feature type="domain" description="ABC3 transporter permease C-terminal" evidence="7">
    <location>
        <begin position="577"/>
        <end position="684"/>
    </location>
</feature>
<dbReference type="PIRSF" id="PIRSF018968">
    <property type="entry name" value="ABC_permease_BceB"/>
    <property type="match status" value="1"/>
</dbReference>
<feature type="transmembrane region" description="Helical" evidence="6">
    <location>
        <begin position="570"/>
        <end position="592"/>
    </location>
</feature>
<dbReference type="Pfam" id="PF02687">
    <property type="entry name" value="FtsX"/>
    <property type="match status" value="2"/>
</dbReference>
<dbReference type="InterPro" id="IPR027022">
    <property type="entry name" value="ABC_permease_BceB-typ"/>
</dbReference>
<protein>
    <submittedName>
        <fullName evidence="8">ABC transporter permease</fullName>
    </submittedName>
</protein>
<dbReference type="RefSeq" id="WP_166034616.1">
    <property type="nucleotide sequence ID" value="NZ_CP049887.1"/>
</dbReference>
<feature type="transmembrane region" description="Helical" evidence="6">
    <location>
        <begin position="297"/>
        <end position="318"/>
    </location>
</feature>
<feature type="transmembrane region" description="Helical" evidence="6">
    <location>
        <begin position="627"/>
        <end position="652"/>
    </location>
</feature>
<keyword evidence="3 6" id="KW-0812">Transmembrane</keyword>
<feature type="domain" description="ABC3 transporter permease C-terminal" evidence="7">
    <location>
        <begin position="62"/>
        <end position="171"/>
    </location>
</feature>
<feature type="transmembrane region" description="Helical" evidence="6">
    <location>
        <begin position="60"/>
        <end position="80"/>
    </location>
</feature>
<keyword evidence="5 6" id="KW-0472">Membrane</keyword>
<keyword evidence="6" id="KW-0813">Transport</keyword>
<evidence type="ECO:0000256" key="2">
    <source>
        <dbReference type="ARBA" id="ARBA00022475"/>
    </source>
</evidence>
<evidence type="ECO:0000313" key="9">
    <source>
        <dbReference type="Proteomes" id="UP000501747"/>
    </source>
</evidence>
<evidence type="ECO:0000256" key="1">
    <source>
        <dbReference type="ARBA" id="ARBA00004651"/>
    </source>
</evidence>
<evidence type="ECO:0000313" key="8">
    <source>
        <dbReference type="EMBL" id="QIL48471.1"/>
    </source>
</evidence>
<feature type="transmembrane region" description="Helical" evidence="6">
    <location>
        <begin position="101"/>
        <end position="127"/>
    </location>
</feature>
<keyword evidence="4 6" id="KW-1133">Transmembrane helix</keyword>